<dbReference type="PANTHER" id="PTHR33116:SF86">
    <property type="entry name" value="REVERSE TRANSCRIPTASE DOMAIN-CONTAINING PROTEIN"/>
    <property type="match status" value="1"/>
</dbReference>
<comment type="caution">
    <text evidence="1">The sequence shown here is derived from an EMBL/GenBank/DDBJ whole genome shotgun (WGS) entry which is preliminary data.</text>
</comment>
<dbReference type="STRING" id="157652.A0A371IIB4"/>
<dbReference type="PANTHER" id="PTHR33116">
    <property type="entry name" value="REVERSE TRANSCRIPTASE ZINC-BINDING DOMAIN-CONTAINING PROTEIN-RELATED-RELATED"/>
    <property type="match status" value="1"/>
</dbReference>
<gene>
    <name evidence="1" type="ORF">CR513_00076</name>
</gene>
<keyword evidence="2" id="KW-1185">Reference proteome</keyword>
<accession>A0A371IIB4</accession>
<feature type="non-terminal residue" evidence="1">
    <location>
        <position position="1"/>
    </location>
</feature>
<organism evidence="1 2">
    <name type="scientific">Mucuna pruriens</name>
    <name type="common">Velvet bean</name>
    <name type="synonym">Dolichos pruriens</name>
    <dbReference type="NCBI Taxonomy" id="157652"/>
    <lineage>
        <taxon>Eukaryota</taxon>
        <taxon>Viridiplantae</taxon>
        <taxon>Streptophyta</taxon>
        <taxon>Embryophyta</taxon>
        <taxon>Tracheophyta</taxon>
        <taxon>Spermatophyta</taxon>
        <taxon>Magnoliopsida</taxon>
        <taxon>eudicotyledons</taxon>
        <taxon>Gunneridae</taxon>
        <taxon>Pentapetalae</taxon>
        <taxon>rosids</taxon>
        <taxon>fabids</taxon>
        <taxon>Fabales</taxon>
        <taxon>Fabaceae</taxon>
        <taxon>Papilionoideae</taxon>
        <taxon>50 kb inversion clade</taxon>
        <taxon>NPAAA clade</taxon>
        <taxon>indigoferoid/millettioid clade</taxon>
        <taxon>Phaseoleae</taxon>
        <taxon>Mucuna</taxon>
    </lineage>
</organism>
<name>A0A371IIB4_MUCPR</name>
<dbReference type="AlphaFoldDB" id="A0A371IIB4"/>
<dbReference type="OrthoDB" id="1434716at2759"/>
<reference evidence="1" key="1">
    <citation type="submission" date="2018-05" db="EMBL/GenBank/DDBJ databases">
        <title>Draft genome of Mucuna pruriens seed.</title>
        <authorList>
            <person name="Nnadi N.E."/>
            <person name="Vos R."/>
            <person name="Hasami M.H."/>
            <person name="Devisetty U.K."/>
            <person name="Aguiy J.C."/>
        </authorList>
    </citation>
    <scope>NUCLEOTIDE SEQUENCE [LARGE SCALE GENOMIC DNA]</scope>
    <source>
        <strain evidence="1">JCA_2017</strain>
    </source>
</reference>
<evidence type="ECO:0000313" key="1">
    <source>
        <dbReference type="EMBL" id="RDY14797.1"/>
    </source>
</evidence>
<sequence>MKLSHILGFRLTIDFGKYLGVPLHGRKKKETYAYLLVKTQCRLSGCTLAKAVVAVVAALPTYTMYIVFLQKQLCDKLESMNRGFVWGESKNCKRCHTISWNNFCLSKDVGGMNFRDLHLFNYALIMKLGWGLITN</sequence>
<protein>
    <submittedName>
        <fullName evidence="1">Ribonuclease H protein</fullName>
    </submittedName>
</protein>
<proteinExistence type="predicted"/>
<evidence type="ECO:0000313" key="2">
    <source>
        <dbReference type="Proteomes" id="UP000257109"/>
    </source>
</evidence>
<dbReference type="EMBL" id="QJKJ01000013">
    <property type="protein sequence ID" value="RDY14797.1"/>
    <property type="molecule type" value="Genomic_DNA"/>
</dbReference>
<dbReference type="Proteomes" id="UP000257109">
    <property type="component" value="Unassembled WGS sequence"/>
</dbReference>